<keyword evidence="1" id="KW-1133">Transmembrane helix</keyword>
<evidence type="ECO:0000313" key="3">
    <source>
        <dbReference type="Proteomes" id="UP000265566"/>
    </source>
</evidence>
<keyword evidence="1" id="KW-0812">Transmembrane</keyword>
<gene>
    <name evidence="2" type="ORF">MtrunA17_Chr4g0032511</name>
</gene>
<dbReference type="Proteomes" id="UP000265566">
    <property type="component" value="Chromosome 4"/>
</dbReference>
<organism evidence="2 3">
    <name type="scientific">Medicago truncatula</name>
    <name type="common">Barrel medic</name>
    <name type="synonym">Medicago tribuloides</name>
    <dbReference type="NCBI Taxonomy" id="3880"/>
    <lineage>
        <taxon>Eukaryota</taxon>
        <taxon>Viridiplantae</taxon>
        <taxon>Streptophyta</taxon>
        <taxon>Embryophyta</taxon>
        <taxon>Tracheophyta</taxon>
        <taxon>Spermatophyta</taxon>
        <taxon>Magnoliopsida</taxon>
        <taxon>eudicotyledons</taxon>
        <taxon>Gunneridae</taxon>
        <taxon>Pentapetalae</taxon>
        <taxon>rosids</taxon>
        <taxon>fabids</taxon>
        <taxon>Fabales</taxon>
        <taxon>Fabaceae</taxon>
        <taxon>Papilionoideae</taxon>
        <taxon>50 kb inversion clade</taxon>
        <taxon>NPAAA clade</taxon>
        <taxon>Hologalegina</taxon>
        <taxon>IRL clade</taxon>
        <taxon>Trifolieae</taxon>
        <taxon>Medicago</taxon>
    </lineage>
</organism>
<feature type="transmembrane region" description="Helical" evidence="1">
    <location>
        <begin position="29"/>
        <end position="49"/>
    </location>
</feature>
<accession>A0A396I611</accession>
<dbReference type="Gramene" id="rna23471">
    <property type="protein sequence ID" value="RHN61059.1"/>
    <property type="gene ID" value="gene23471"/>
</dbReference>
<evidence type="ECO:0000256" key="1">
    <source>
        <dbReference type="SAM" id="Phobius"/>
    </source>
</evidence>
<dbReference type="EMBL" id="PSQE01000004">
    <property type="protein sequence ID" value="RHN61059.1"/>
    <property type="molecule type" value="Genomic_DNA"/>
</dbReference>
<dbReference type="AlphaFoldDB" id="A0A396I611"/>
<name>A0A396I611_MEDTR</name>
<sequence>MLAVVENTLGNCVMQFDLVLVGVIMGDDFGCKLLCTLLLIINIIPFVLAKKNLIKSMIQIALVTDKYKQTLTFNYVVLCSGDEGSVRRAEVRACFKEASFCFDFMALILGLLELNVEFALIFASDLCMK</sequence>
<protein>
    <recommendedName>
        <fullName evidence="4">Transmembrane protein</fullName>
    </recommendedName>
</protein>
<keyword evidence="1" id="KW-0472">Membrane</keyword>
<comment type="caution">
    <text evidence="2">The sequence shown here is derived from an EMBL/GenBank/DDBJ whole genome shotgun (WGS) entry which is preliminary data.</text>
</comment>
<evidence type="ECO:0000313" key="2">
    <source>
        <dbReference type="EMBL" id="RHN61059.1"/>
    </source>
</evidence>
<reference evidence="3" key="1">
    <citation type="journal article" date="2018" name="Nat. Plants">
        <title>Whole-genome landscape of Medicago truncatula symbiotic genes.</title>
        <authorList>
            <person name="Pecrix Y."/>
            <person name="Staton S.E."/>
            <person name="Sallet E."/>
            <person name="Lelandais-Briere C."/>
            <person name="Moreau S."/>
            <person name="Carrere S."/>
            <person name="Blein T."/>
            <person name="Jardinaud M.F."/>
            <person name="Latrasse D."/>
            <person name="Zouine M."/>
            <person name="Zahm M."/>
            <person name="Kreplak J."/>
            <person name="Mayjonade B."/>
            <person name="Satge C."/>
            <person name="Perez M."/>
            <person name="Cauet S."/>
            <person name="Marande W."/>
            <person name="Chantry-Darmon C."/>
            <person name="Lopez-Roques C."/>
            <person name="Bouchez O."/>
            <person name="Berard A."/>
            <person name="Debelle F."/>
            <person name="Munos S."/>
            <person name="Bendahmane A."/>
            <person name="Berges H."/>
            <person name="Niebel A."/>
            <person name="Buitink J."/>
            <person name="Frugier F."/>
            <person name="Benhamed M."/>
            <person name="Crespi M."/>
            <person name="Gouzy J."/>
            <person name="Gamas P."/>
        </authorList>
    </citation>
    <scope>NUCLEOTIDE SEQUENCE [LARGE SCALE GENOMIC DNA]</scope>
    <source>
        <strain evidence="3">cv. Jemalong A17</strain>
    </source>
</reference>
<proteinExistence type="predicted"/>
<evidence type="ECO:0008006" key="4">
    <source>
        <dbReference type="Google" id="ProtNLM"/>
    </source>
</evidence>
<feature type="transmembrane region" description="Helical" evidence="1">
    <location>
        <begin position="100"/>
        <end position="123"/>
    </location>
</feature>